<evidence type="ECO:0000313" key="2">
    <source>
        <dbReference type="Proteomes" id="UP000324585"/>
    </source>
</evidence>
<reference evidence="2" key="1">
    <citation type="journal article" date="2019" name="Nat. Commun.">
        <title>Expansion of phycobilisome linker gene families in mesophilic red algae.</title>
        <authorList>
            <person name="Lee J."/>
            <person name="Kim D."/>
            <person name="Bhattacharya D."/>
            <person name="Yoon H.S."/>
        </authorList>
    </citation>
    <scope>NUCLEOTIDE SEQUENCE [LARGE SCALE GENOMIC DNA]</scope>
    <source>
        <strain evidence="2">CCMP 1328</strain>
    </source>
</reference>
<gene>
    <name evidence="1" type="ORF">FVE85_7793</name>
</gene>
<protein>
    <submittedName>
        <fullName evidence="1">Vacuole membrane protein 1</fullName>
    </submittedName>
</protein>
<dbReference type="AlphaFoldDB" id="A0A5J4YK41"/>
<dbReference type="Proteomes" id="UP000324585">
    <property type="component" value="Unassembled WGS sequence"/>
</dbReference>
<sequence>MLISARMGSGLHTFVLYLAPHIARTTLIVSECDTLDFSTRRLDSVESAEGLWCEIVIPMVHIFSKVAYECFLWGYGTTLGELPPFF</sequence>
<organism evidence="1 2">
    <name type="scientific">Porphyridium purpureum</name>
    <name type="common">Red alga</name>
    <name type="synonym">Porphyridium cruentum</name>
    <dbReference type="NCBI Taxonomy" id="35688"/>
    <lineage>
        <taxon>Eukaryota</taxon>
        <taxon>Rhodophyta</taxon>
        <taxon>Bangiophyceae</taxon>
        <taxon>Porphyridiales</taxon>
        <taxon>Porphyridiaceae</taxon>
        <taxon>Porphyridium</taxon>
    </lineage>
</organism>
<keyword evidence="2" id="KW-1185">Reference proteome</keyword>
<dbReference type="EMBL" id="VRMN01000014">
    <property type="protein sequence ID" value="KAA8491372.1"/>
    <property type="molecule type" value="Genomic_DNA"/>
</dbReference>
<evidence type="ECO:0000313" key="1">
    <source>
        <dbReference type="EMBL" id="KAA8491372.1"/>
    </source>
</evidence>
<name>A0A5J4YK41_PORPP</name>
<proteinExistence type="predicted"/>
<dbReference type="OrthoDB" id="2016540at2759"/>
<comment type="caution">
    <text evidence="1">The sequence shown here is derived from an EMBL/GenBank/DDBJ whole genome shotgun (WGS) entry which is preliminary data.</text>
</comment>
<accession>A0A5J4YK41</accession>